<feature type="transmembrane region" description="Helical" evidence="6">
    <location>
        <begin position="31"/>
        <end position="49"/>
    </location>
</feature>
<evidence type="ECO:0000313" key="8">
    <source>
        <dbReference type="Proteomes" id="UP000596049"/>
    </source>
</evidence>
<dbReference type="Gene3D" id="1.20.1250.20">
    <property type="entry name" value="MFS general substrate transporter like domains"/>
    <property type="match status" value="1"/>
</dbReference>
<evidence type="ECO:0000256" key="3">
    <source>
        <dbReference type="ARBA" id="ARBA00022692"/>
    </source>
</evidence>
<feature type="transmembrane region" description="Helical" evidence="6">
    <location>
        <begin position="124"/>
        <end position="143"/>
    </location>
</feature>
<dbReference type="InterPro" id="IPR036259">
    <property type="entry name" value="MFS_trans_sf"/>
</dbReference>
<evidence type="ECO:0000256" key="2">
    <source>
        <dbReference type="ARBA" id="ARBA00022475"/>
    </source>
</evidence>
<name>A0ABX7AXB4_9BACI</name>
<accession>A0ABX7AXB4</accession>
<evidence type="ECO:0000256" key="1">
    <source>
        <dbReference type="ARBA" id="ARBA00004651"/>
    </source>
</evidence>
<evidence type="ECO:0000256" key="6">
    <source>
        <dbReference type="SAM" id="Phobius"/>
    </source>
</evidence>
<keyword evidence="4 6" id="KW-1133">Transmembrane helix</keyword>
<evidence type="ECO:0000313" key="7">
    <source>
        <dbReference type="EMBL" id="QQP14444.1"/>
    </source>
</evidence>
<dbReference type="EMBL" id="CP067341">
    <property type="protein sequence ID" value="QQP14444.1"/>
    <property type="molecule type" value="Genomic_DNA"/>
</dbReference>
<feature type="transmembrane region" description="Helical" evidence="6">
    <location>
        <begin position="92"/>
        <end position="118"/>
    </location>
</feature>
<protein>
    <recommendedName>
        <fullName evidence="9">Major facilitator superfamily (MFS) profile domain-containing protein</fullName>
    </recommendedName>
</protein>
<keyword evidence="3 6" id="KW-0812">Transmembrane</keyword>
<dbReference type="InterPro" id="IPR011701">
    <property type="entry name" value="MFS"/>
</dbReference>
<dbReference type="Proteomes" id="UP000596049">
    <property type="component" value="Chromosome"/>
</dbReference>
<dbReference type="PANTHER" id="PTHR23513">
    <property type="entry name" value="INTEGRAL MEMBRANE EFFLUX PROTEIN-RELATED"/>
    <property type="match status" value="1"/>
</dbReference>
<feature type="transmembrane region" description="Helical" evidence="6">
    <location>
        <begin position="6"/>
        <end position="24"/>
    </location>
</feature>
<dbReference type="SUPFAM" id="SSF103473">
    <property type="entry name" value="MFS general substrate transporter"/>
    <property type="match status" value="1"/>
</dbReference>
<organism evidence="7 8">
    <name type="scientific">Lysinibacillus agricola</name>
    <dbReference type="NCBI Taxonomy" id="2590012"/>
    <lineage>
        <taxon>Bacteria</taxon>
        <taxon>Bacillati</taxon>
        <taxon>Bacillota</taxon>
        <taxon>Bacilli</taxon>
        <taxon>Bacillales</taxon>
        <taxon>Bacillaceae</taxon>
        <taxon>Lysinibacillus</taxon>
    </lineage>
</organism>
<evidence type="ECO:0008006" key="9">
    <source>
        <dbReference type="Google" id="ProtNLM"/>
    </source>
</evidence>
<evidence type="ECO:0000256" key="5">
    <source>
        <dbReference type="ARBA" id="ARBA00023136"/>
    </source>
</evidence>
<feature type="transmembrane region" description="Helical" evidence="6">
    <location>
        <begin position="55"/>
        <end position="80"/>
    </location>
</feature>
<keyword evidence="2" id="KW-1003">Cell membrane</keyword>
<sequence length="157" mass="16856">MEHIGVGIFYGALGLGLVLSSSITSKLSKNVKLVAIIVLSLEGVANMLLSQSSNFWVASIFLIIGTLFGGVSIACNQTLIMKNVPSKYLGRFFGLITIMENTIMGAVMALSGFLLGWIEPRTLGFFAGLFFTIVGVCLAPIIIRTKEEDSTNVMENT</sequence>
<gene>
    <name evidence="7" type="ORF">FJQ98_10755</name>
</gene>
<dbReference type="RefSeq" id="WP_053596808.1">
    <property type="nucleotide sequence ID" value="NZ_CP067341.1"/>
</dbReference>
<dbReference type="PANTHER" id="PTHR23513:SF6">
    <property type="entry name" value="MAJOR FACILITATOR SUPERFAMILY ASSOCIATED DOMAIN-CONTAINING PROTEIN"/>
    <property type="match status" value="1"/>
</dbReference>
<reference evidence="7 8" key="1">
    <citation type="submission" date="2020-01" db="EMBL/GenBank/DDBJ databases">
        <authorList>
            <person name="Liu G."/>
            <person name="Liu B."/>
        </authorList>
    </citation>
    <scope>NUCLEOTIDE SEQUENCE [LARGE SCALE GENOMIC DNA]</scope>
    <source>
        <strain evidence="7 8">FJAT-51161</strain>
    </source>
</reference>
<evidence type="ECO:0000256" key="4">
    <source>
        <dbReference type="ARBA" id="ARBA00022989"/>
    </source>
</evidence>
<proteinExistence type="predicted"/>
<keyword evidence="5 6" id="KW-0472">Membrane</keyword>
<dbReference type="Pfam" id="PF07690">
    <property type="entry name" value="MFS_1"/>
    <property type="match status" value="1"/>
</dbReference>
<comment type="subcellular location">
    <subcellularLocation>
        <location evidence="1">Cell membrane</location>
        <topology evidence="1">Multi-pass membrane protein</topology>
    </subcellularLocation>
</comment>
<keyword evidence="8" id="KW-1185">Reference proteome</keyword>